<reference evidence="1" key="1">
    <citation type="journal article" date="2023" name="Mol. Ecol. Resour.">
        <title>Chromosome-level genome assembly of a triploid poplar Populus alba 'Berolinensis'.</title>
        <authorList>
            <person name="Chen S."/>
            <person name="Yu Y."/>
            <person name="Wang X."/>
            <person name="Wang S."/>
            <person name="Zhang T."/>
            <person name="Zhou Y."/>
            <person name="He R."/>
            <person name="Meng N."/>
            <person name="Wang Y."/>
            <person name="Liu W."/>
            <person name="Liu Z."/>
            <person name="Liu J."/>
            <person name="Guo Q."/>
            <person name="Huang H."/>
            <person name="Sederoff R.R."/>
            <person name="Wang G."/>
            <person name="Qu G."/>
            <person name="Chen S."/>
        </authorList>
    </citation>
    <scope>NUCLEOTIDE SEQUENCE</scope>
    <source>
        <strain evidence="1">SC-2020</strain>
    </source>
</reference>
<evidence type="ECO:0000313" key="1">
    <source>
        <dbReference type="EMBL" id="KAJ7006990.1"/>
    </source>
</evidence>
<dbReference type="Proteomes" id="UP001164929">
    <property type="component" value="Chromosome 2"/>
</dbReference>
<dbReference type="EMBL" id="JAQIZT010000002">
    <property type="protein sequence ID" value="KAJ7006990.1"/>
    <property type="molecule type" value="Genomic_DNA"/>
</dbReference>
<comment type="caution">
    <text evidence="1">The sequence shown here is derived from an EMBL/GenBank/DDBJ whole genome shotgun (WGS) entry which is preliminary data.</text>
</comment>
<gene>
    <name evidence="1" type="ORF">NC653_006143</name>
</gene>
<protein>
    <submittedName>
        <fullName evidence="1">Uncharacterized protein</fullName>
    </submittedName>
</protein>
<keyword evidence="2" id="KW-1185">Reference proteome</keyword>
<sequence>MEPPCFPLNCSISALVASERDDAPLASMAQNESRNVVDIWVTASQETHIRFAKGKHGPPSQRKPK</sequence>
<dbReference type="AlphaFoldDB" id="A0AAD6RDJ8"/>
<proteinExistence type="predicted"/>
<organism evidence="1 2">
    <name type="scientific">Populus alba x Populus x berolinensis</name>
    <dbReference type="NCBI Taxonomy" id="444605"/>
    <lineage>
        <taxon>Eukaryota</taxon>
        <taxon>Viridiplantae</taxon>
        <taxon>Streptophyta</taxon>
        <taxon>Embryophyta</taxon>
        <taxon>Tracheophyta</taxon>
        <taxon>Spermatophyta</taxon>
        <taxon>Magnoliopsida</taxon>
        <taxon>eudicotyledons</taxon>
        <taxon>Gunneridae</taxon>
        <taxon>Pentapetalae</taxon>
        <taxon>rosids</taxon>
        <taxon>fabids</taxon>
        <taxon>Malpighiales</taxon>
        <taxon>Salicaceae</taxon>
        <taxon>Saliceae</taxon>
        <taxon>Populus</taxon>
    </lineage>
</organism>
<evidence type="ECO:0000313" key="2">
    <source>
        <dbReference type="Proteomes" id="UP001164929"/>
    </source>
</evidence>
<accession>A0AAD6RDJ8</accession>
<name>A0AAD6RDJ8_9ROSI</name>